<organism evidence="2 3">
    <name type="scientific">Somion occarium</name>
    <dbReference type="NCBI Taxonomy" id="3059160"/>
    <lineage>
        <taxon>Eukaryota</taxon>
        <taxon>Fungi</taxon>
        <taxon>Dikarya</taxon>
        <taxon>Basidiomycota</taxon>
        <taxon>Agaricomycotina</taxon>
        <taxon>Agaricomycetes</taxon>
        <taxon>Polyporales</taxon>
        <taxon>Cerrenaceae</taxon>
        <taxon>Somion</taxon>
    </lineage>
</organism>
<evidence type="ECO:0000313" key="2">
    <source>
        <dbReference type="EMBL" id="CAL1700308.1"/>
    </source>
</evidence>
<gene>
    <name evidence="2" type="ORF">GFSPODELE1_LOCUS3096</name>
</gene>
<keyword evidence="3" id="KW-1185">Reference proteome</keyword>
<dbReference type="EMBL" id="OZ037945">
    <property type="protein sequence ID" value="CAL1700308.1"/>
    <property type="molecule type" value="Genomic_DNA"/>
</dbReference>
<accession>A0ABP1CXD1</accession>
<feature type="compositionally biased region" description="Polar residues" evidence="1">
    <location>
        <begin position="153"/>
        <end position="165"/>
    </location>
</feature>
<reference evidence="3" key="1">
    <citation type="submission" date="2024-04" db="EMBL/GenBank/DDBJ databases">
        <authorList>
            <person name="Shaw F."/>
            <person name="Minotto A."/>
        </authorList>
    </citation>
    <scope>NUCLEOTIDE SEQUENCE [LARGE SCALE GENOMIC DNA]</scope>
</reference>
<evidence type="ECO:0000256" key="1">
    <source>
        <dbReference type="SAM" id="MobiDB-lite"/>
    </source>
</evidence>
<feature type="compositionally biased region" description="Acidic residues" evidence="1">
    <location>
        <begin position="198"/>
        <end position="214"/>
    </location>
</feature>
<proteinExistence type="predicted"/>
<name>A0ABP1CXD1_9APHY</name>
<evidence type="ECO:0000313" key="3">
    <source>
        <dbReference type="Proteomes" id="UP001497453"/>
    </source>
</evidence>
<sequence length="498" mass="55129">MHAQPCGLEVMVALGHDFVLRRNLRIMARKPISSQDIFIASTFGSHHLALISHVAKRWNALLLKVLEVHGNSTTATQMLAHLPQLLIIDSGETFGLVASRHNATFGGLLQLEDIEDVKEDPEDAILGVDLLNDSSHFDIDTPPFGSEGLANNLPKTSSRTDSSVNLGVDGQVNRRGDGEVKVPVMREIQHIDLTNDNNDPDDTPPQEQATEELCNDSMKNMPPETTDRRKRSAKESKEGGRSKKRMVPTTVTEEEEGEEEALSSLNDTAGNVERGQRKRARMQPGLPATSTLRYASPSQSTVPQPPTHPFFQLHSTASKAGASTAAAKCTAEQQDGASCLVTCTETKMRKQTTALLPLPDDMSGLTRSQRLFSIATNIHIDSLTIKDANEFFLFMEMRRESKWASFNMTPKCWVLATEEYNTRLAQILNVPTLAVKKNPRALMTKLSEIEAIILTRLSTQNFTCKRLIRKVEALPSGASTAQPLNWEKIWRMPKGWGK</sequence>
<dbReference type="Proteomes" id="UP001497453">
    <property type="component" value="Chromosome 2"/>
</dbReference>
<feature type="compositionally biased region" description="Acidic residues" evidence="1">
    <location>
        <begin position="252"/>
        <end position="261"/>
    </location>
</feature>
<feature type="region of interest" description="Disordered" evidence="1">
    <location>
        <begin position="147"/>
        <end position="304"/>
    </location>
</feature>
<protein>
    <submittedName>
        <fullName evidence="2">Uncharacterized protein</fullName>
    </submittedName>
</protein>